<evidence type="ECO:0000256" key="2">
    <source>
        <dbReference type="ARBA" id="ARBA00022490"/>
    </source>
</evidence>
<dbReference type="AlphaFoldDB" id="A0AAN6GHJ7"/>
<comment type="subcellular location">
    <subcellularLocation>
        <location evidence="1">Cytoplasm</location>
    </subcellularLocation>
</comment>
<feature type="compositionally biased region" description="Polar residues" evidence="6">
    <location>
        <begin position="50"/>
        <end position="59"/>
    </location>
</feature>
<reference evidence="8" key="1">
    <citation type="journal article" date="2023" name="PhytoFront">
        <title>Draft Genome Resources of Seven Strains of Tilletia horrida, Causal Agent of Kernel Smut of Rice.</title>
        <authorList>
            <person name="Khanal S."/>
            <person name="Antony Babu S."/>
            <person name="Zhou X.G."/>
        </authorList>
    </citation>
    <scope>NUCLEOTIDE SEQUENCE</scope>
    <source>
        <strain evidence="8">TX3</strain>
    </source>
</reference>
<dbReference type="Gene3D" id="1.10.238.10">
    <property type="entry name" value="EF-hand"/>
    <property type="match status" value="1"/>
</dbReference>
<feature type="region of interest" description="Disordered" evidence="6">
    <location>
        <begin position="14"/>
        <end position="61"/>
    </location>
</feature>
<gene>
    <name evidence="8" type="ORF">OC842_000119</name>
</gene>
<evidence type="ECO:0000259" key="7">
    <source>
        <dbReference type="PROSITE" id="PS50222"/>
    </source>
</evidence>
<name>A0AAN6GHJ7_9BASI</name>
<evidence type="ECO:0000256" key="6">
    <source>
        <dbReference type="SAM" id="MobiDB-lite"/>
    </source>
</evidence>
<feature type="domain" description="EF-hand" evidence="7">
    <location>
        <begin position="131"/>
        <end position="166"/>
    </location>
</feature>
<dbReference type="InterPro" id="IPR018247">
    <property type="entry name" value="EF_Hand_1_Ca_BS"/>
</dbReference>
<evidence type="ECO:0000256" key="5">
    <source>
        <dbReference type="ARBA" id="ARBA00022837"/>
    </source>
</evidence>
<keyword evidence="4" id="KW-0677">Repeat</keyword>
<dbReference type="PROSITE" id="PS00018">
    <property type="entry name" value="EF_HAND_1"/>
    <property type="match status" value="2"/>
</dbReference>
<dbReference type="CDD" id="cd16180">
    <property type="entry name" value="EFh_PEF_Group_I"/>
    <property type="match status" value="1"/>
</dbReference>
<dbReference type="InterPro" id="IPR011992">
    <property type="entry name" value="EF-hand-dom_pair"/>
</dbReference>
<keyword evidence="2" id="KW-0963">Cytoplasm</keyword>
<dbReference type="SUPFAM" id="SSF47473">
    <property type="entry name" value="EF-hand"/>
    <property type="match status" value="1"/>
</dbReference>
<comment type="caution">
    <text evidence="8">The sequence shown here is derived from an EMBL/GenBank/DDBJ whole genome shotgun (WGS) entry which is preliminary data.</text>
</comment>
<evidence type="ECO:0000256" key="4">
    <source>
        <dbReference type="ARBA" id="ARBA00022737"/>
    </source>
</evidence>
<protein>
    <recommendedName>
        <fullName evidence="7">EF-hand domain-containing protein</fullName>
    </recommendedName>
</protein>
<dbReference type="InterPro" id="IPR051426">
    <property type="entry name" value="Peflin/Sorcin_CaBP"/>
</dbReference>
<feature type="compositionally biased region" description="Gly residues" evidence="6">
    <location>
        <begin position="14"/>
        <end position="44"/>
    </location>
</feature>
<evidence type="ECO:0000313" key="9">
    <source>
        <dbReference type="Proteomes" id="UP001176521"/>
    </source>
</evidence>
<dbReference type="Proteomes" id="UP001176521">
    <property type="component" value="Unassembled WGS sequence"/>
</dbReference>
<dbReference type="SMART" id="SM00054">
    <property type="entry name" value="EFh"/>
    <property type="match status" value="3"/>
</dbReference>
<evidence type="ECO:0000256" key="3">
    <source>
        <dbReference type="ARBA" id="ARBA00022723"/>
    </source>
</evidence>
<dbReference type="EMBL" id="JAPDMQ010000003">
    <property type="protein sequence ID" value="KAK0541160.1"/>
    <property type="molecule type" value="Genomic_DNA"/>
</dbReference>
<evidence type="ECO:0000256" key="1">
    <source>
        <dbReference type="ARBA" id="ARBA00004496"/>
    </source>
</evidence>
<sequence>MSHAYSYGQGGGGGYGSGGYGGPPGGGAPGGGGYGGPPGGGAGGYPPQQQRPQVFNKQTGAPPGANPQLWGWFVAVDRDGSGNITPVELQQALVNGDWSPFDLDTVKMLMAIFDVDRSGHITFKEFEGLWRYVQDWQGVFRHFDQDRSGSIDQSELQNALRNFGYNLNPRLLQMLVAKYINPETASGSAGSLQPAPGRGGAPSITFDTLTESFQRFDHQRTGWAQISYDQFMDACLSAP</sequence>
<keyword evidence="9" id="KW-1185">Reference proteome</keyword>
<accession>A0AAN6GHJ7</accession>
<dbReference type="PROSITE" id="PS50222">
    <property type="entry name" value="EF_HAND_2"/>
    <property type="match status" value="2"/>
</dbReference>
<dbReference type="InterPro" id="IPR002048">
    <property type="entry name" value="EF_hand_dom"/>
</dbReference>
<keyword evidence="5" id="KW-0106">Calcium</keyword>
<keyword evidence="3" id="KW-0479">Metal-binding</keyword>
<organism evidence="8 9">
    <name type="scientific">Tilletia horrida</name>
    <dbReference type="NCBI Taxonomy" id="155126"/>
    <lineage>
        <taxon>Eukaryota</taxon>
        <taxon>Fungi</taxon>
        <taxon>Dikarya</taxon>
        <taxon>Basidiomycota</taxon>
        <taxon>Ustilaginomycotina</taxon>
        <taxon>Exobasidiomycetes</taxon>
        <taxon>Tilletiales</taxon>
        <taxon>Tilletiaceae</taxon>
        <taxon>Tilletia</taxon>
    </lineage>
</organism>
<feature type="domain" description="EF-hand" evidence="7">
    <location>
        <begin position="64"/>
        <end position="99"/>
    </location>
</feature>
<proteinExistence type="predicted"/>
<dbReference type="PANTHER" id="PTHR46212:SF3">
    <property type="entry name" value="GH27120P"/>
    <property type="match status" value="1"/>
</dbReference>
<dbReference type="Pfam" id="PF13499">
    <property type="entry name" value="EF-hand_7"/>
    <property type="match status" value="2"/>
</dbReference>
<dbReference type="GO" id="GO:0005737">
    <property type="term" value="C:cytoplasm"/>
    <property type="evidence" value="ECO:0007669"/>
    <property type="project" value="UniProtKB-SubCell"/>
</dbReference>
<dbReference type="GO" id="GO:0005509">
    <property type="term" value="F:calcium ion binding"/>
    <property type="evidence" value="ECO:0007669"/>
    <property type="project" value="InterPro"/>
</dbReference>
<dbReference type="PANTHER" id="PTHR46212">
    <property type="entry name" value="PEFLIN"/>
    <property type="match status" value="1"/>
</dbReference>
<dbReference type="GO" id="GO:0048306">
    <property type="term" value="F:calcium-dependent protein binding"/>
    <property type="evidence" value="ECO:0007669"/>
    <property type="project" value="UniProtKB-ARBA"/>
</dbReference>
<evidence type="ECO:0000313" key="8">
    <source>
        <dbReference type="EMBL" id="KAK0541160.1"/>
    </source>
</evidence>